<feature type="compositionally biased region" description="Basic and acidic residues" evidence="1">
    <location>
        <begin position="1"/>
        <end position="12"/>
    </location>
</feature>
<gene>
    <name evidence="2" type="ORF">A4X20_06375</name>
</gene>
<dbReference type="RefSeq" id="WP_064283014.1">
    <property type="nucleotide sequence ID" value="NZ_LWCS01000032.1"/>
</dbReference>
<name>A0A178LS55_MYCIR</name>
<dbReference type="Proteomes" id="UP000078396">
    <property type="component" value="Unassembled WGS sequence"/>
</dbReference>
<protein>
    <recommendedName>
        <fullName evidence="4">DUF4440 domain-containing protein</fullName>
    </recommendedName>
</protein>
<evidence type="ECO:0000256" key="1">
    <source>
        <dbReference type="SAM" id="MobiDB-lite"/>
    </source>
</evidence>
<proteinExistence type="predicted"/>
<dbReference type="EMBL" id="LWCS01000032">
    <property type="protein sequence ID" value="OAN36810.1"/>
    <property type="molecule type" value="Genomic_DNA"/>
</dbReference>
<sequence length="75" mass="8633">MAHFTRDDDLRVHASSHQKMSPVDEEEIRVRTFGDDVRATFFLGALEGAVGGTPLARMRYTRTWMHDGTRWRVIA</sequence>
<reference evidence="2 3" key="1">
    <citation type="submission" date="2016-04" db="EMBL/GenBank/DDBJ databases">
        <title>Draft Genome Sequences of Staphylococcus capitis Strain H36, S. capitis Strain H65, S. cohnii Strain H62, S. hominis Strain H69, Mycobacterium iranicum Strain H39, Plantibacter sp. Strain H53, Pseudomonas oryzihabitans Strain H72, and Microbacterium sp. Strain H83, isolated from residential settings.</title>
        <authorList>
            <person name="Lymperopoulou D."/>
            <person name="Adams R.I."/>
            <person name="Lindow S."/>
            <person name="Coil D.A."/>
            <person name="Jospin G."/>
            <person name="Eisen J.A."/>
        </authorList>
    </citation>
    <scope>NUCLEOTIDE SEQUENCE [LARGE SCALE GENOMIC DNA]</scope>
    <source>
        <strain evidence="2 3">H39</strain>
    </source>
</reference>
<comment type="caution">
    <text evidence="2">The sequence shown here is derived from an EMBL/GenBank/DDBJ whole genome shotgun (WGS) entry which is preliminary data.</text>
</comment>
<evidence type="ECO:0008006" key="4">
    <source>
        <dbReference type="Google" id="ProtNLM"/>
    </source>
</evidence>
<evidence type="ECO:0000313" key="2">
    <source>
        <dbReference type="EMBL" id="OAN36810.1"/>
    </source>
</evidence>
<dbReference type="InterPro" id="IPR032710">
    <property type="entry name" value="NTF2-like_dom_sf"/>
</dbReference>
<organism evidence="2 3">
    <name type="scientific">Mycolicibacterium iranicum</name>
    <name type="common">Mycobacterium iranicum</name>
    <dbReference type="NCBI Taxonomy" id="912594"/>
    <lineage>
        <taxon>Bacteria</taxon>
        <taxon>Bacillati</taxon>
        <taxon>Actinomycetota</taxon>
        <taxon>Actinomycetes</taxon>
        <taxon>Mycobacteriales</taxon>
        <taxon>Mycobacteriaceae</taxon>
        <taxon>Mycolicibacterium</taxon>
    </lineage>
</organism>
<dbReference type="AlphaFoldDB" id="A0A178LS55"/>
<dbReference type="Gene3D" id="3.10.450.50">
    <property type="match status" value="1"/>
</dbReference>
<dbReference type="SUPFAM" id="SSF54427">
    <property type="entry name" value="NTF2-like"/>
    <property type="match status" value="1"/>
</dbReference>
<accession>A0A178LS55</accession>
<feature type="region of interest" description="Disordered" evidence="1">
    <location>
        <begin position="1"/>
        <end position="24"/>
    </location>
</feature>
<evidence type="ECO:0000313" key="3">
    <source>
        <dbReference type="Proteomes" id="UP000078396"/>
    </source>
</evidence>